<dbReference type="KEGG" id="stax:MC45_09695"/>
<feature type="transmembrane region" description="Helical" evidence="1">
    <location>
        <begin position="335"/>
        <end position="356"/>
    </location>
</feature>
<feature type="transmembrane region" description="Helical" evidence="1">
    <location>
        <begin position="368"/>
        <end position="390"/>
    </location>
</feature>
<keyword evidence="1" id="KW-0472">Membrane</keyword>
<feature type="transmembrane region" description="Helical" evidence="1">
    <location>
        <begin position="250"/>
        <end position="272"/>
    </location>
</feature>
<protein>
    <recommendedName>
        <fullName evidence="2">DUF418 domain-containing protein</fullName>
    </recommendedName>
</protein>
<dbReference type="PANTHER" id="PTHR30590">
    <property type="entry name" value="INNER MEMBRANE PROTEIN"/>
    <property type="match status" value="1"/>
</dbReference>
<dbReference type="InterPro" id="IPR007349">
    <property type="entry name" value="DUF418"/>
</dbReference>
<organism evidence="3 4">
    <name type="scientific">Sphingomonas taxi</name>
    <dbReference type="NCBI Taxonomy" id="1549858"/>
    <lineage>
        <taxon>Bacteria</taxon>
        <taxon>Pseudomonadati</taxon>
        <taxon>Pseudomonadota</taxon>
        <taxon>Alphaproteobacteria</taxon>
        <taxon>Sphingomonadales</taxon>
        <taxon>Sphingomonadaceae</taxon>
        <taxon>Sphingomonas</taxon>
    </lineage>
</organism>
<dbReference type="RefSeq" id="WP_038662385.1">
    <property type="nucleotide sequence ID" value="NZ_CP009571.1"/>
</dbReference>
<proteinExistence type="predicted"/>
<feature type="domain" description="DUF418" evidence="2">
    <location>
        <begin position="269"/>
        <end position="433"/>
    </location>
</feature>
<dbReference type="InterPro" id="IPR052529">
    <property type="entry name" value="Bact_Transport_Assoc"/>
</dbReference>
<evidence type="ECO:0000313" key="3">
    <source>
        <dbReference type="EMBL" id="AIT06597.1"/>
    </source>
</evidence>
<dbReference type="eggNOG" id="COG2311">
    <property type="taxonomic scope" value="Bacteria"/>
</dbReference>
<gene>
    <name evidence="3" type="ORF">MC45_09695</name>
</gene>
<feature type="transmembrane region" description="Helical" evidence="1">
    <location>
        <begin position="396"/>
        <end position="415"/>
    </location>
</feature>
<sequence>MNAPFQPTAPYRTTDSQPAQRIHTLDVLRGIAICGILLMNIHGMGDVADYPLARFPAGWTGEWIAWGLQTLFVQGAMRGLFTMLFGASMVIMLRRAEGADPSPQPLDVWVRRSLALMGFGVAQWLLFLWPGEILWNYGISGLFLLAFRAARPRTLLLAAALLTAGLAANAAVWTHQQVAQLEQGQAAGLRLARGLPVSSDDRLAIQAERDHRTSIRPTAEEHAERIAKRTHALTLLHWSGGYWMRENLTITGWVDIAESISFMLIGMALFRLGILTGAAPAATYWRMAIGGYAGGLLLRGLHVALLAKTGLDMGSPAAPGWAWVVMEAAFEPARLLVTIGHVGLAVLAFRGGWFGQAVTLRTLGRMTLSVYCLQSILGALIFYAAGYVGIFTLPQLWLTAAAIWAVSALLCRWWLAYHEMGPAERLLRRISYGQADKARAAPL</sequence>
<dbReference type="HOGENOM" id="CLU_039610_0_0_5"/>
<accession>A0A097EG97</accession>
<keyword evidence="1" id="KW-0812">Transmembrane</keyword>
<feature type="transmembrane region" description="Helical" evidence="1">
    <location>
        <begin position="155"/>
        <end position="173"/>
    </location>
</feature>
<reference evidence="3 4" key="1">
    <citation type="submission" date="2014-09" db="EMBL/GenBank/DDBJ databases">
        <title>Using Illumina technology Improving SMRT sequencing Genome Assembly by RASTools.</title>
        <authorList>
            <person name="Zhou Y."/>
            <person name="Ma T."/>
            <person name="Liu T."/>
        </authorList>
    </citation>
    <scope>NUCLEOTIDE SEQUENCE [LARGE SCALE GENOMIC DNA]</scope>
    <source>
        <strain evidence="3 4">ATCC 55669</strain>
    </source>
</reference>
<dbReference type="PANTHER" id="PTHR30590:SF2">
    <property type="entry name" value="INNER MEMBRANE PROTEIN"/>
    <property type="match status" value="1"/>
</dbReference>
<evidence type="ECO:0000259" key="2">
    <source>
        <dbReference type="Pfam" id="PF04235"/>
    </source>
</evidence>
<dbReference type="AlphaFoldDB" id="A0A097EG97"/>
<keyword evidence="4" id="KW-1185">Reference proteome</keyword>
<evidence type="ECO:0000313" key="4">
    <source>
        <dbReference type="Proteomes" id="UP000033200"/>
    </source>
</evidence>
<dbReference type="EMBL" id="CP009571">
    <property type="protein sequence ID" value="AIT06597.1"/>
    <property type="molecule type" value="Genomic_DNA"/>
</dbReference>
<feature type="transmembrane region" description="Helical" evidence="1">
    <location>
        <begin position="284"/>
        <end position="307"/>
    </location>
</feature>
<dbReference type="Pfam" id="PF04235">
    <property type="entry name" value="DUF418"/>
    <property type="match status" value="1"/>
</dbReference>
<keyword evidence="1" id="KW-1133">Transmembrane helix</keyword>
<name>A0A097EG97_9SPHN</name>
<dbReference type="Proteomes" id="UP000033200">
    <property type="component" value="Chromosome"/>
</dbReference>
<evidence type="ECO:0000256" key="1">
    <source>
        <dbReference type="SAM" id="Phobius"/>
    </source>
</evidence>
<feature type="transmembrane region" description="Helical" evidence="1">
    <location>
        <begin position="63"/>
        <end position="87"/>
    </location>
</feature>
<feature type="transmembrane region" description="Helical" evidence="1">
    <location>
        <begin position="133"/>
        <end position="150"/>
    </location>
</feature>